<evidence type="ECO:0000313" key="2">
    <source>
        <dbReference type="Proteomes" id="UP001298424"/>
    </source>
</evidence>
<sequence>MSEQWLPTLITETPQAGFELAVTLSRRGVKTTQPDVEVLKKLRSVYANDADSLTAASQVIAINFQTIAAANNYWRG</sequence>
<reference evidence="1 2" key="1">
    <citation type="submission" date="2022-02" db="EMBL/GenBank/DDBJ databases">
        <title>Genome sequence data of Kingella unionensis sp. nov. strain CICC 24913 (CCUG 75125).</title>
        <authorList>
            <person name="Xiao M."/>
        </authorList>
    </citation>
    <scope>NUCLEOTIDE SEQUENCE [LARGE SCALE GENOMIC DNA]</scope>
    <source>
        <strain evidence="1 2">CICC 24913</strain>
    </source>
</reference>
<proteinExistence type="predicted"/>
<keyword evidence="2" id="KW-1185">Reference proteome</keyword>
<dbReference type="InterPro" id="IPR021111">
    <property type="entry name" value="Hexamer_Tyr-coord_heme_pr_HTHP"/>
</dbReference>
<accession>A0ABS9NLK1</accession>
<gene>
    <name evidence="1" type="ORF">MB824_01580</name>
</gene>
<evidence type="ECO:0000313" key="1">
    <source>
        <dbReference type="EMBL" id="MCG6503193.1"/>
    </source>
</evidence>
<dbReference type="Gene3D" id="6.10.80.10">
    <property type="entry name" value="Hexameric tyrosine-coordinated heme protein (HTHP)"/>
    <property type="match status" value="1"/>
</dbReference>
<dbReference type="Pfam" id="PF11534">
    <property type="entry name" value="HTHP"/>
    <property type="match status" value="1"/>
</dbReference>
<dbReference type="EMBL" id="JAKOOW010000006">
    <property type="protein sequence ID" value="MCG6503193.1"/>
    <property type="molecule type" value="Genomic_DNA"/>
</dbReference>
<dbReference type="RefSeq" id="WP_238745279.1">
    <property type="nucleotide sequence ID" value="NZ_JAKOOW010000006.1"/>
</dbReference>
<dbReference type="Proteomes" id="UP001298424">
    <property type="component" value="Unassembled WGS sequence"/>
</dbReference>
<protein>
    <submittedName>
        <fullName evidence="1">Hexameric tyrosine-coordinated heme protein</fullName>
    </submittedName>
</protein>
<dbReference type="InterPro" id="IPR038125">
    <property type="entry name" value="HTHP_sf"/>
</dbReference>
<comment type="caution">
    <text evidence="1">The sequence shown here is derived from an EMBL/GenBank/DDBJ whole genome shotgun (WGS) entry which is preliminary data.</text>
</comment>
<organism evidence="1 2">
    <name type="scientific">Kingella pumchi</name>
    <dbReference type="NCBI Taxonomy" id="2779506"/>
    <lineage>
        <taxon>Bacteria</taxon>
        <taxon>Pseudomonadati</taxon>
        <taxon>Pseudomonadota</taxon>
        <taxon>Betaproteobacteria</taxon>
        <taxon>Neisseriales</taxon>
        <taxon>Neisseriaceae</taxon>
        <taxon>Kingella</taxon>
    </lineage>
</organism>
<name>A0ABS9NLK1_9NEIS</name>